<dbReference type="Pfam" id="PF23721">
    <property type="entry name" value="DUF7162"/>
    <property type="match status" value="1"/>
</dbReference>
<evidence type="ECO:0000313" key="2">
    <source>
        <dbReference type="Proteomes" id="UP000192534"/>
    </source>
</evidence>
<comment type="caution">
    <text evidence="1">The sequence shown here is derived from an EMBL/GenBank/DDBJ whole genome shotgun (WGS) entry which is preliminary data.</text>
</comment>
<dbReference type="EMBL" id="MVIH01000007">
    <property type="protein sequence ID" value="ORB51844.1"/>
    <property type="molecule type" value="Genomic_DNA"/>
</dbReference>
<organism evidence="1 2">
    <name type="scientific">Mycolicibacterium rhodesiae</name>
    <name type="common">Mycobacterium rhodesiae</name>
    <dbReference type="NCBI Taxonomy" id="36814"/>
    <lineage>
        <taxon>Bacteria</taxon>
        <taxon>Bacillati</taxon>
        <taxon>Actinomycetota</taxon>
        <taxon>Actinomycetes</taxon>
        <taxon>Mycobacteriales</taxon>
        <taxon>Mycobacteriaceae</taxon>
        <taxon>Mycolicibacterium</taxon>
    </lineage>
</organism>
<proteinExistence type="predicted"/>
<dbReference type="Proteomes" id="UP000192534">
    <property type="component" value="Unassembled WGS sequence"/>
</dbReference>
<dbReference type="InterPro" id="IPR055586">
    <property type="entry name" value="DUF7162"/>
</dbReference>
<dbReference type="RefSeq" id="WP_083120469.1">
    <property type="nucleotide sequence ID" value="NZ_JACKUO010000017.1"/>
</dbReference>
<sequence>MPERVIVDTATLGALADMLTRSAGHLAGLAIPGVDELPGSALSGLTAPARITTEVHRLSLVLQDWVCSMRRSVDEVGAVDDAAAQRLRPR</sequence>
<evidence type="ECO:0000313" key="1">
    <source>
        <dbReference type="EMBL" id="ORB51844.1"/>
    </source>
</evidence>
<gene>
    <name evidence="1" type="ORF">BST42_16950</name>
</gene>
<accession>A0A1X0IT64</accession>
<name>A0A1X0IT64_MYCRH</name>
<reference evidence="1 2" key="1">
    <citation type="submission" date="2016-12" db="EMBL/GenBank/DDBJ databases">
        <title>The new phylogeny of genus Mycobacterium.</title>
        <authorList>
            <person name="Tortoli E."/>
            <person name="Trovato A."/>
            <person name="Cirillo D.M."/>
        </authorList>
    </citation>
    <scope>NUCLEOTIDE SEQUENCE [LARGE SCALE GENOMIC DNA]</scope>
    <source>
        <strain evidence="1 2">DSM 44223</strain>
    </source>
</reference>
<keyword evidence="2" id="KW-1185">Reference proteome</keyword>
<dbReference type="AlphaFoldDB" id="A0A1X0IT64"/>
<protein>
    <submittedName>
        <fullName evidence="1">Uncharacterized protein</fullName>
    </submittedName>
</protein>
<dbReference type="OrthoDB" id="4736178at2"/>